<dbReference type="Proteomes" id="UP000425960">
    <property type="component" value="Chromosome"/>
</dbReference>
<dbReference type="EMBL" id="AP021876">
    <property type="protein sequence ID" value="BBO85981.1"/>
    <property type="molecule type" value="Genomic_DNA"/>
</dbReference>
<evidence type="ECO:0000256" key="6">
    <source>
        <dbReference type="PIRSR" id="PIRSR604450-51"/>
    </source>
</evidence>
<dbReference type="Gene3D" id="3.40.50.1100">
    <property type="match status" value="2"/>
</dbReference>
<evidence type="ECO:0000256" key="1">
    <source>
        <dbReference type="ARBA" id="ARBA00001933"/>
    </source>
</evidence>
<dbReference type="GO" id="GO:0009088">
    <property type="term" value="P:threonine biosynthetic process"/>
    <property type="evidence" value="ECO:0007669"/>
    <property type="project" value="UniProtKB-UniRule"/>
</dbReference>
<evidence type="ECO:0000256" key="4">
    <source>
        <dbReference type="ARBA" id="ARBA00023239"/>
    </source>
</evidence>
<comment type="cofactor">
    <cofactor evidence="1 6">
        <name>pyridoxal 5'-phosphate</name>
        <dbReference type="ChEBI" id="CHEBI:597326"/>
    </cofactor>
</comment>
<proteinExistence type="inferred from homology"/>
<dbReference type="InterPro" id="IPR051166">
    <property type="entry name" value="Threonine_Synthase"/>
</dbReference>
<dbReference type="Pfam" id="PF14821">
    <property type="entry name" value="Thr_synth_N"/>
    <property type="match status" value="1"/>
</dbReference>
<comment type="similarity">
    <text evidence="2">Belongs to the threonine synthase family.</text>
</comment>
<feature type="domain" description="Tryptophan synthase beta chain-like PALP" evidence="7">
    <location>
        <begin position="108"/>
        <end position="401"/>
    </location>
</feature>
<keyword evidence="3 6" id="KW-0663">Pyridoxal phosphate</keyword>
<feature type="modified residue" description="N6-(pyridoxal phosphate)lysine" evidence="6">
    <location>
        <position position="115"/>
    </location>
</feature>
<evidence type="ECO:0000259" key="7">
    <source>
        <dbReference type="Pfam" id="PF00291"/>
    </source>
</evidence>
<dbReference type="InterPro" id="IPR036052">
    <property type="entry name" value="TrpB-like_PALP_sf"/>
</dbReference>
<name>A0A5K8A0R0_9BACT</name>
<evidence type="ECO:0000256" key="2">
    <source>
        <dbReference type="ARBA" id="ARBA00005517"/>
    </source>
</evidence>
<dbReference type="InterPro" id="IPR037158">
    <property type="entry name" value="Thr_synth_N_sf"/>
</dbReference>
<evidence type="ECO:0000313" key="9">
    <source>
        <dbReference type="EMBL" id="BBO85981.1"/>
    </source>
</evidence>
<dbReference type="GO" id="GO:0004795">
    <property type="term" value="F:threonine synthase activity"/>
    <property type="evidence" value="ECO:0007669"/>
    <property type="project" value="UniProtKB-UniRule"/>
</dbReference>
<feature type="domain" description="Threonine synthase N-terminal" evidence="8">
    <location>
        <begin position="6"/>
        <end position="85"/>
    </location>
</feature>
<dbReference type="EC" id="4.2.3.1" evidence="5"/>
<dbReference type="SUPFAM" id="SSF53686">
    <property type="entry name" value="Tryptophan synthase beta subunit-like PLP-dependent enzymes"/>
    <property type="match status" value="1"/>
</dbReference>
<evidence type="ECO:0000256" key="3">
    <source>
        <dbReference type="ARBA" id="ARBA00022898"/>
    </source>
</evidence>
<evidence type="ECO:0000259" key="8">
    <source>
        <dbReference type="Pfam" id="PF14821"/>
    </source>
</evidence>
<dbReference type="InterPro" id="IPR004450">
    <property type="entry name" value="Thr_synthase-like"/>
</dbReference>
<dbReference type="NCBIfam" id="TIGR00260">
    <property type="entry name" value="thrC"/>
    <property type="match status" value="1"/>
</dbReference>
<gene>
    <name evidence="9" type="primary">thrC_2</name>
    <name evidence="9" type="ORF">DSCO28_65470</name>
</gene>
<reference evidence="9 10" key="1">
    <citation type="submission" date="2019-11" db="EMBL/GenBank/DDBJ databases">
        <title>Comparative genomics of hydrocarbon-degrading Desulfosarcina strains.</title>
        <authorList>
            <person name="Watanabe M."/>
            <person name="Kojima H."/>
            <person name="Fukui M."/>
        </authorList>
    </citation>
    <scope>NUCLEOTIDE SEQUENCE [LARGE SCALE GENOMIC DNA]</scope>
    <source>
        <strain evidence="9 10">28bB2T</strain>
    </source>
</reference>
<dbReference type="PANTHER" id="PTHR42690:SF1">
    <property type="entry name" value="THREONINE SYNTHASE-LIKE 2"/>
    <property type="match status" value="1"/>
</dbReference>
<dbReference type="InterPro" id="IPR001926">
    <property type="entry name" value="TrpB-like_PALP"/>
</dbReference>
<dbReference type="RefSeq" id="WP_155325433.1">
    <property type="nucleotide sequence ID" value="NZ_AP021876.1"/>
</dbReference>
<accession>A0A5K8A0R0</accession>
<protein>
    <recommendedName>
        <fullName evidence="5">Threonine synthase</fullName>
        <ecNumber evidence="5">4.2.3.1</ecNumber>
    </recommendedName>
</protein>
<evidence type="ECO:0000313" key="10">
    <source>
        <dbReference type="Proteomes" id="UP000425960"/>
    </source>
</evidence>
<dbReference type="AlphaFoldDB" id="A0A5K8A0R0"/>
<keyword evidence="4" id="KW-0456">Lyase</keyword>
<dbReference type="InterPro" id="IPR029144">
    <property type="entry name" value="Thr_synth_N"/>
</dbReference>
<dbReference type="Pfam" id="PF00291">
    <property type="entry name" value="PALP"/>
    <property type="match status" value="1"/>
</dbReference>
<evidence type="ECO:0000256" key="5">
    <source>
        <dbReference type="NCBIfam" id="TIGR00260"/>
    </source>
</evidence>
<dbReference type="PANTHER" id="PTHR42690">
    <property type="entry name" value="THREONINE SYNTHASE FAMILY MEMBER"/>
    <property type="match status" value="1"/>
</dbReference>
<organism evidence="9 10">
    <name type="scientific">Desulfosarcina ovata subsp. sediminis</name>
    <dbReference type="NCBI Taxonomy" id="885957"/>
    <lineage>
        <taxon>Bacteria</taxon>
        <taxon>Pseudomonadati</taxon>
        <taxon>Thermodesulfobacteriota</taxon>
        <taxon>Desulfobacteria</taxon>
        <taxon>Desulfobacterales</taxon>
        <taxon>Desulfosarcinaceae</taxon>
        <taxon>Desulfosarcina</taxon>
    </lineage>
</organism>
<dbReference type="KEGG" id="dov:DSCO28_65470"/>
<sequence>MSKITFYSTNNKSERVDFQTALMNGLASEYGLYMMAKSDIPRLRAQTIKAMAGMTYARIAFEVLNPFLAEEIDANALAQLLEDAYDETKIPTTVQHVTGKTFIMWLTQGPTYSFKDYAARFFGRVMNHFLKQSDRRRVVAVATSGDTGGAVADALNGLDRVDNLVFFPKESITEQQRRQMTTLGGNVHAFAVNGDFDVCQALAKRLIGDKSFAEQVFGDAERFTSANSISVGRLLPQAVYPFFAYSRVAKYDAPLIASVPSGNFGDMMGTVIAKAMGLPIEPIICGVNENREFPTFLETGKFDVLPSVYSPSSAMIVANPSNFARLVDFYDGHVYDERDADGRVTREGVMDVLPDIGAMRKNFVSLGVDNADHYYAMKEVYERYGITVDPHGAVGWRVLDTYLQGRHDQLAVIFETADPGKFPDDVHKAIGVTPAVPEGIAKQADLTERIYPIEQPADTGNSGSLVLSDAQYADALEKIRGIYS</sequence>
<dbReference type="Gene3D" id="3.90.1380.10">
    <property type="entry name" value="Threonine synthase, N-terminal domain"/>
    <property type="match status" value="1"/>
</dbReference>